<comment type="function">
    <text evidence="1">Responsible for the formation of the pyrimidine heterocycle in the thiamine biosynthesis pathway. Catalyzes the formation of hydroxymethylpyrimidine phosphate (HMP-P) from histidine and pyridoxal phosphate (PLP). The protein uses PLP and the active site histidine to form HMP-P, generating an inactive enzyme. The enzyme can only undergo a single turnover, which suggests it is a suicide enzyme.</text>
</comment>
<evidence type="ECO:0000256" key="10">
    <source>
        <dbReference type="ARBA" id="ARBA00033171"/>
    </source>
</evidence>
<name>A0A0R0BV60_9GAMM</name>
<evidence type="ECO:0000256" key="6">
    <source>
        <dbReference type="ARBA" id="ARBA00022723"/>
    </source>
</evidence>
<evidence type="ECO:0000256" key="5">
    <source>
        <dbReference type="ARBA" id="ARBA00022679"/>
    </source>
</evidence>
<dbReference type="PANTHER" id="PTHR31528">
    <property type="entry name" value="4-AMINO-5-HYDROXYMETHYL-2-METHYLPYRIMIDINE PHOSPHATE SYNTHASE THI11-RELATED"/>
    <property type="match status" value="1"/>
</dbReference>
<evidence type="ECO:0000256" key="1">
    <source>
        <dbReference type="ARBA" id="ARBA00003469"/>
    </source>
</evidence>
<dbReference type="RefSeq" id="WP_057661965.1">
    <property type="nucleotide sequence ID" value="NZ_LDJH01000001.1"/>
</dbReference>
<comment type="subunit">
    <text evidence="4">Homodimer.</text>
</comment>
<comment type="caution">
    <text evidence="13">The sequence shown here is derived from an EMBL/GenBank/DDBJ whole genome shotgun (WGS) entry which is preliminary data.</text>
</comment>
<dbReference type="Proteomes" id="UP000051254">
    <property type="component" value="Unassembled WGS sequence"/>
</dbReference>
<organism evidence="13 14">
    <name type="scientific">Stenotrophomonas koreensis</name>
    <dbReference type="NCBI Taxonomy" id="266128"/>
    <lineage>
        <taxon>Bacteria</taxon>
        <taxon>Pseudomonadati</taxon>
        <taxon>Pseudomonadota</taxon>
        <taxon>Gammaproteobacteria</taxon>
        <taxon>Lysobacterales</taxon>
        <taxon>Lysobacteraceae</taxon>
        <taxon>Stenotrophomonas</taxon>
    </lineage>
</organism>
<dbReference type="EMBL" id="LDJH01000001">
    <property type="protein sequence ID" value="KRG61051.1"/>
    <property type="molecule type" value="Genomic_DNA"/>
</dbReference>
<keyword evidence="5" id="KW-0808">Transferase</keyword>
<feature type="domain" description="SsuA/THI5-like" evidence="12">
    <location>
        <begin position="12"/>
        <end position="72"/>
    </location>
</feature>
<sequence>MKLQLALEWFLNPDHLPLIAGIELGWFAQAGLELELIAPDDHYDGLQATVTGQVAFSCNEPLHMIDEHRLGLKALGCFFETDGGIVLMHAAGQRLLAGGQVRLASPVAGGVTDAIAVEILARWCAGRGAAFSPSQVVIESAGFEHLDNLAAGFDGAWLCFANFEGVAVREQGIAADFITTAQVGLHNFSALELFTGQAFLEQHPQLVATVVELVGRGAALCRDNPAQAAALWYQHSGTTPDPLMDAIIADTCPRLVAPVVRDPARWQGMWAQFDALGHARVDAAGYAALYS</sequence>
<dbReference type="Pfam" id="PF09084">
    <property type="entry name" value="NMT1"/>
    <property type="match status" value="2"/>
</dbReference>
<feature type="domain" description="SsuA/THI5-like" evidence="12">
    <location>
        <begin position="121"/>
        <end position="228"/>
    </location>
</feature>
<dbReference type="GO" id="GO:0009228">
    <property type="term" value="P:thiamine biosynthetic process"/>
    <property type="evidence" value="ECO:0007669"/>
    <property type="project" value="UniProtKB-KW"/>
</dbReference>
<dbReference type="Gene3D" id="3.40.190.10">
    <property type="entry name" value="Periplasmic binding protein-like II"/>
    <property type="match status" value="1"/>
</dbReference>
<evidence type="ECO:0000259" key="12">
    <source>
        <dbReference type="Pfam" id="PF09084"/>
    </source>
</evidence>
<evidence type="ECO:0000256" key="3">
    <source>
        <dbReference type="ARBA" id="ARBA00009406"/>
    </source>
</evidence>
<evidence type="ECO:0000313" key="14">
    <source>
        <dbReference type="Proteomes" id="UP000051254"/>
    </source>
</evidence>
<keyword evidence="7" id="KW-0663">Pyridoxal phosphate</keyword>
<protein>
    <recommendedName>
        <fullName evidence="10">Thiamine pyrimidine synthase</fullName>
    </recommendedName>
</protein>
<dbReference type="PANTHER" id="PTHR31528:SF1">
    <property type="entry name" value="4-AMINO-5-HYDROXYMETHYL-2-METHYLPYRIMIDINE PHOSPHATE SYNTHASE THI11-RELATED"/>
    <property type="match status" value="1"/>
</dbReference>
<dbReference type="GO" id="GO:0016740">
    <property type="term" value="F:transferase activity"/>
    <property type="evidence" value="ECO:0007669"/>
    <property type="project" value="UniProtKB-KW"/>
</dbReference>
<evidence type="ECO:0000256" key="4">
    <source>
        <dbReference type="ARBA" id="ARBA00011738"/>
    </source>
</evidence>
<comment type="similarity">
    <text evidence="3">Belongs to the NMT1/THI5 family.</text>
</comment>
<accession>A0A0R0BV60</accession>
<dbReference type="AlphaFoldDB" id="A0A0R0BV60"/>
<keyword evidence="6" id="KW-0479">Metal-binding</keyword>
<dbReference type="SUPFAM" id="SSF53850">
    <property type="entry name" value="Periplasmic binding protein-like II"/>
    <property type="match status" value="1"/>
</dbReference>
<proteinExistence type="inferred from homology"/>
<dbReference type="OrthoDB" id="9180959at2"/>
<evidence type="ECO:0000256" key="2">
    <source>
        <dbReference type="ARBA" id="ARBA00004948"/>
    </source>
</evidence>
<reference evidence="13 14" key="1">
    <citation type="submission" date="2015-05" db="EMBL/GenBank/DDBJ databases">
        <title>Genome sequencing and analysis of members of genus Stenotrophomonas.</title>
        <authorList>
            <person name="Patil P.P."/>
            <person name="Midha S."/>
            <person name="Patil P.B."/>
        </authorList>
    </citation>
    <scope>NUCLEOTIDE SEQUENCE [LARGE SCALE GENOMIC DNA]</scope>
    <source>
        <strain evidence="13 14">DSM 17805</strain>
    </source>
</reference>
<keyword evidence="14" id="KW-1185">Reference proteome</keyword>
<gene>
    <name evidence="13" type="ORF">ABB25_00210</name>
</gene>
<comment type="pathway">
    <text evidence="2">Cofactor biosynthesis; thiamine diphosphate biosynthesis.</text>
</comment>
<evidence type="ECO:0000313" key="13">
    <source>
        <dbReference type="EMBL" id="KRG61051.1"/>
    </source>
</evidence>
<keyword evidence="8" id="KW-0784">Thiamine biosynthesis</keyword>
<dbReference type="InterPro" id="IPR015168">
    <property type="entry name" value="SsuA/THI5"/>
</dbReference>
<evidence type="ECO:0000256" key="8">
    <source>
        <dbReference type="ARBA" id="ARBA00022977"/>
    </source>
</evidence>
<evidence type="ECO:0000256" key="9">
    <source>
        <dbReference type="ARBA" id="ARBA00023004"/>
    </source>
</evidence>
<evidence type="ECO:0000256" key="7">
    <source>
        <dbReference type="ARBA" id="ARBA00022898"/>
    </source>
</evidence>
<dbReference type="InterPro" id="IPR027939">
    <property type="entry name" value="NMT1/THI5"/>
</dbReference>
<dbReference type="STRING" id="266128.ABB25_00210"/>
<dbReference type="GO" id="GO:0046872">
    <property type="term" value="F:metal ion binding"/>
    <property type="evidence" value="ECO:0007669"/>
    <property type="project" value="UniProtKB-KW"/>
</dbReference>
<evidence type="ECO:0000256" key="11">
    <source>
        <dbReference type="ARBA" id="ARBA00048179"/>
    </source>
</evidence>
<comment type="catalytic activity">
    <reaction evidence="11">
        <text>N(6)-(pyridoxal phosphate)-L-lysyl-[4-amino-5-hydroxymethyl-2-methylpyrimidine phosphate synthase] + L-histidyl-[4-amino-5-hydroxymethyl-2-methylpyrimidine phosphate synthase] + 2 Fe(3+) + 4 H2O = L-lysyl-[4-amino-5-hydroxymethyl-2-methylpyrimidine phosphate synthase] + (2S)-2-amino-5-hydroxy-4-oxopentanoyl-[4-amino-5-hydroxymethyl-2-methylpyrimidine phosphate synthase] + 4-amino-2-methyl-5-(phosphooxymethyl)pyrimidine + 3-oxopropanoate + 2 Fe(2+) + 2 H(+)</text>
        <dbReference type="Rhea" id="RHEA:65756"/>
        <dbReference type="Rhea" id="RHEA-COMP:16892"/>
        <dbReference type="Rhea" id="RHEA-COMP:16893"/>
        <dbReference type="Rhea" id="RHEA-COMP:16894"/>
        <dbReference type="Rhea" id="RHEA-COMP:16895"/>
        <dbReference type="ChEBI" id="CHEBI:15377"/>
        <dbReference type="ChEBI" id="CHEBI:15378"/>
        <dbReference type="ChEBI" id="CHEBI:29033"/>
        <dbReference type="ChEBI" id="CHEBI:29034"/>
        <dbReference type="ChEBI" id="CHEBI:29969"/>
        <dbReference type="ChEBI" id="CHEBI:29979"/>
        <dbReference type="ChEBI" id="CHEBI:33190"/>
        <dbReference type="ChEBI" id="CHEBI:58354"/>
        <dbReference type="ChEBI" id="CHEBI:143915"/>
        <dbReference type="ChEBI" id="CHEBI:157692"/>
    </reaction>
    <physiologicalReaction direction="left-to-right" evidence="11">
        <dbReference type="Rhea" id="RHEA:65757"/>
    </physiologicalReaction>
</comment>
<keyword evidence="9" id="KW-0408">Iron</keyword>
<dbReference type="PATRIC" id="fig|266128.3.peg.46"/>